<dbReference type="EMBL" id="JACHWZ010000014">
    <property type="protein sequence ID" value="MBB3062223.1"/>
    <property type="molecule type" value="Genomic_DNA"/>
</dbReference>
<dbReference type="InterPro" id="IPR050855">
    <property type="entry name" value="NDM-1-like"/>
</dbReference>
<dbReference type="AlphaFoldDB" id="A0A7W4WDH7"/>
<comment type="similarity">
    <text evidence="1">Belongs to the metallo-beta-lactamase superfamily. Class-B beta-lactamase family.</text>
</comment>
<comment type="caution">
    <text evidence="3">The sequence shown here is derived from an EMBL/GenBank/DDBJ whole genome shotgun (WGS) entry which is preliminary data.</text>
</comment>
<dbReference type="GO" id="GO:0017001">
    <property type="term" value="P:antibiotic catabolic process"/>
    <property type="evidence" value="ECO:0007669"/>
    <property type="project" value="UniProtKB-ARBA"/>
</dbReference>
<evidence type="ECO:0000313" key="4">
    <source>
        <dbReference type="Proteomes" id="UP000535937"/>
    </source>
</evidence>
<gene>
    <name evidence="3" type="ORF">FHS09_003068</name>
</gene>
<dbReference type="PANTHER" id="PTHR42951">
    <property type="entry name" value="METALLO-BETA-LACTAMASE DOMAIN-CONTAINING"/>
    <property type="match status" value="1"/>
</dbReference>
<evidence type="ECO:0000256" key="1">
    <source>
        <dbReference type="ARBA" id="ARBA00005250"/>
    </source>
</evidence>
<dbReference type="SUPFAM" id="SSF56281">
    <property type="entry name" value="Metallo-hydrolase/oxidoreductase"/>
    <property type="match status" value="1"/>
</dbReference>
<proteinExistence type="inferred from homology"/>
<keyword evidence="3" id="KW-0378">Hydrolase</keyword>
<accession>A0A7W4WDH7</accession>
<dbReference type="Pfam" id="PF00753">
    <property type="entry name" value="Lactamase_B"/>
    <property type="match status" value="1"/>
</dbReference>
<dbReference type="GO" id="GO:0016787">
    <property type="term" value="F:hydrolase activity"/>
    <property type="evidence" value="ECO:0007669"/>
    <property type="project" value="UniProtKB-KW"/>
</dbReference>
<protein>
    <submittedName>
        <fullName evidence="3">Glyoxylase-like metal-dependent hydrolase (Beta-lactamase superfamily II)</fullName>
    </submittedName>
</protein>
<dbReference type="InterPro" id="IPR001279">
    <property type="entry name" value="Metallo-B-lactamas"/>
</dbReference>
<keyword evidence="4" id="KW-1185">Reference proteome</keyword>
<evidence type="ECO:0000259" key="2">
    <source>
        <dbReference type="Pfam" id="PF00753"/>
    </source>
</evidence>
<dbReference type="Gene3D" id="3.60.15.10">
    <property type="entry name" value="Ribonuclease Z/Hydroxyacylglutathione hydrolase-like"/>
    <property type="match status" value="1"/>
</dbReference>
<dbReference type="Proteomes" id="UP000535937">
    <property type="component" value="Unassembled WGS sequence"/>
</dbReference>
<organism evidence="3 4">
    <name type="scientific">Microbulbifer rhizosphaerae</name>
    <dbReference type="NCBI Taxonomy" id="1562603"/>
    <lineage>
        <taxon>Bacteria</taxon>
        <taxon>Pseudomonadati</taxon>
        <taxon>Pseudomonadota</taxon>
        <taxon>Gammaproteobacteria</taxon>
        <taxon>Cellvibrionales</taxon>
        <taxon>Microbulbiferaceae</taxon>
        <taxon>Microbulbifer</taxon>
    </lineage>
</organism>
<dbReference type="InterPro" id="IPR036866">
    <property type="entry name" value="RibonucZ/Hydroxyglut_hydro"/>
</dbReference>
<evidence type="ECO:0000313" key="3">
    <source>
        <dbReference type="EMBL" id="MBB3062223.1"/>
    </source>
</evidence>
<reference evidence="3 4" key="1">
    <citation type="submission" date="2020-08" db="EMBL/GenBank/DDBJ databases">
        <title>Genomic Encyclopedia of Type Strains, Phase III (KMG-III): the genomes of soil and plant-associated and newly described type strains.</title>
        <authorList>
            <person name="Whitman W."/>
        </authorList>
    </citation>
    <scope>NUCLEOTIDE SEQUENCE [LARGE SCALE GENOMIC DNA]</scope>
    <source>
        <strain evidence="3 4">CECT 8799</strain>
    </source>
</reference>
<feature type="domain" description="Metallo-beta-lactamase" evidence="2">
    <location>
        <begin position="19"/>
        <end position="75"/>
    </location>
</feature>
<sequence>MTLVESGAPSVREYFGFTDWPNGTATIDLGGRKLTVLPIPGHKEDSIAVYDPHTRWLLSGDTFYPGRLYIWEWDSYRASIARLVDFSKTHRISALMGTHIEMSRTQGQDYPMGSSYQPDEAGLALLPEDLLLLDATLSEIGKEPEKRVRDKFIVRPVSKIERILTWVAKRLGL</sequence>
<name>A0A7W4WDH7_9GAMM</name>
<dbReference type="PANTHER" id="PTHR42951:SF4">
    <property type="entry name" value="ACYL-COENZYME A THIOESTERASE MBLAC2"/>
    <property type="match status" value="1"/>
</dbReference>